<evidence type="ECO:0000256" key="2">
    <source>
        <dbReference type="ARBA" id="ARBA00022679"/>
    </source>
</evidence>
<dbReference type="PANTHER" id="PTHR13271">
    <property type="entry name" value="UNCHARACTERIZED PUTATIVE METHYLTRANSFERASE"/>
    <property type="match status" value="1"/>
</dbReference>
<evidence type="ECO:0000313" key="5">
    <source>
        <dbReference type="EMBL" id="CAD9241704.1"/>
    </source>
</evidence>
<evidence type="ECO:0000256" key="1">
    <source>
        <dbReference type="ARBA" id="ARBA00022603"/>
    </source>
</evidence>
<sequence>MLVLPFKLCMTKEGAVEAFGGEESRLGAAVGELDDYLALALFLLNERERGDESFWAPYYAVLPSLQEVNPTFAWDESSLEALEGSPLLASTRSMQGKLTREWEALQSTIFPLAPEKFPEEAFNYDLFVWAFAMLFSRAVRIRSLERGETLALVPYADLINHSPFSNAFIDGRSPSGLDKVFNLKEDEVVLYADRSYKRMEQVVISYGQKSNAELLLLYGFALDRNPFNSVDVGVALLDKTAAENEEGLDDIDKQLLEAKRIFLDVRNRQDEAAFPVYADRYPEELLEYLRLLVLSSEDFAGALAQRQRLQEASVSDQLRRAATMLVEDTTKADEPARGGAATVTASRDSLAGMDAKAMALALGNIDFREYISRDNEEGALAALKSTAEAAVERYPTTEAQDQALMEDGFMFRTLPREVRMSIRHRRAEKSILRRTIAVVEKDLARMRS</sequence>
<dbReference type="EMBL" id="HBGJ01000064">
    <property type="protein sequence ID" value="CAD9241704.1"/>
    <property type="molecule type" value="Transcribed_RNA"/>
</dbReference>
<keyword evidence="1" id="KW-0489">Methyltransferase</keyword>
<dbReference type="Gene3D" id="3.90.1410.10">
    <property type="entry name" value="set domain protein methyltransferase, domain 1"/>
    <property type="match status" value="1"/>
</dbReference>
<protein>
    <recommendedName>
        <fullName evidence="4">Rubisco LSMT substrate-binding domain-containing protein</fullName>
    </recommendedName>
</protein>
<name>A0A7S1TNV7_9STRA</name>
<dbReference type="SUPFAM" id="SSF82199">
    <property type="entry name" value="SET domain"/>
    <property type="match status" value="1"/>
</dbReference>
<gene>
    <name evidence="5" type="ORF">PPAR1163_LOCUS46</name>
</gene>
<dbReference type="CDD" id="cd19179">
    <property type="entry name" value="SET_RBCMT"/>
    <property type="match status" value="1"/>
</dbReference>
<evidence type="ECO:0000256" key="3">
    <source>
        <dbReference type="ARBA" id="ARBA00022691"/>
    </source>
</evidence>
<proteinExistence type="predicted"/>
<dbReference type="InterPro" id="IPR050600">
    <property type="entry name" value="SETD3_SETD6_MTase"/>
</dbReference>
<dbReference type="Gene3D" id="3.90.1420.10">
    <property type="entry name" value="Rubisco LSMT, substrate-binding domain"/>
    <property type="match status" value="2"/>
</dbReference>
<keyword evidence="3" id="KW-0949">S-adenosyl-L-methionine</keyword>
<evidence type="ECO:0000259" key="4">
    <source>
        <dbReference type="Pfam" id="PF09273"/>
    </source>
</evidence>
<dbReference type="SUPFAM" id="SSF81822">
    <property type="entry name" value="RuBisCo LSMT C-terminal, substrate-binding domain"/>
    <property type="match status" value="2"/>
</dbReference>
<dbReference type="InterPro" id="IPR015353">
    <property type="entry name" value="Rubisco_LSMT_subst-bd"/>
</dbReference>
<dbReference type="InterPro" id="IPR046341">
    <property type="entry name" value="SET_dom_sf"/>
</dbReference>
<dbReference type="InterPro" id="IPR044431">
    <property type="entry name" value="SET_RBCMT"/>
</dbReference>
<dbReference type="AlphaFoldDB" id="A0A7S1TNV7"/>
<dbReference type="PANTHER" id="PTHR13271:SF123">
    <property type="entry name" value="RIBULOSE-1,5-BISPHOSPHATE CARBOXYLASE_OXYGENASE SMALL SUBUNIT N-METHYLTRANSFERASE I-RELATED"/>
    <property type="match status" value="1"/>
</dbReference>
<organism evidence="5">
    <name type="scientific">Phaeomonas parva</name>
    <dbReference type="NCBI Taxonomy" id="124430"/>
    <lineage>
        <taxon>Eukaryota</taxon>
        <taxon>Sar</taxon>
        <taxon>Stramenopiles</taxon>
        <taxon>Ochrophyta</taxon>
        <taxon>Pinguiophyceae</taxon>
        <taxon>Pinguiochrysidales</taxon>
        <taxon>Pinguiochrysidaceae</taxon>
        <taxon>Phaeomonas</taxon>
    </lineage>
</organism>
<keyword evidence="2" id="KW-0808">Transferase</keyword>
<accession>A0A7S1TNV7</accession>
<dbReference type="GO" id="GO:0016279">
    <property type="term" value="F:protein-lysine N-methyltransferase activity"/>
    <property type="evidence" value="ECO:0007669"/>
    <property type="project" value="InterPro"/>
</dbReference>
<feature type="domain" description="Rubisco LSMT substrate-binding" evidence="4">
    <location>
        <begin position="368"/>
        <end position="432"/>
    </location>
</feature>
<reference evidence="5" key="1">
    <citation type="submission" date="2021-01" db="EMBL/GenBank/DDBJ databases">
        <authorList>
            <person name="Corre E."/>
            <person name="Pelletier E."/>
            <person name="Niang G."/>
            <person name="Scheremetjew M."/>
            <person name="Finn R."/>
            <person name="Kale V."/>
            <person name="Holt S."/>
            <person name="Cochrane G."/>
            <person name="Meng A."/>
            <person name="Brown T."/>
            <person name="Cohen L."/>
        </authorList>
    </citation>
    <scope>NUCLEOTIDE SEQUENCE</scope>
    <source>
        <strain evidence="5">CCMP2877</strain>
    </source>
</reference>
<dbReference type="InterPro" id="IPR036464">
    <property type="entry name" value="Rubisco_LSMT_subst-bd_sf"/>
</dbReference>
<feature type="domain" description="Rubisco LSMT substrate-binding" evidence="4">
    <location>
        <begin position="253"/>
        <end position="330"/>
    </location>
</feature>
<dbReference type="Pfam" id="PF09273">
    <property type="entry name" value="Rubis-subs-bind"/>
    <property type="match status" value="2"/>
</dbReference>
<dbReference type="GO" id="GO:0032259">
    <property type="term" value="P:methylation"/>
    <property type="evidence" value="ECO:0007669"/>
    <property type="project" value="UniProtKB-KW"/>
</dbReference>